<evidence type="ECO:0000313" key="7">
    <source>
        <dbReference type="Proteomes" id="UP000317593"/>
    </source>
</evidence>
<feature type="coiled-coil region" evidence="2">
    <location>
        <begin position="21"/>
        <end position="126"/>
    </location>
</feature>
<keyword evidence="2" id="KW-0175">Coiled coil</keyword>
<proteinExistence type="predicted"/>
<dbReference type="OrthoDB" id="9815884at2"/>
<evidence type="ECO:0000313" key="6">
    <source>
        <dbReference type="EMBL" id="SMO32045.1"/>
    </source>
</evidence>
<name>A0A521AB66_9BACT</name>
<dbReference type="Gene3D" id="6.10.250.3150">
    <property type="match status" value="1"/>
</dbReference>
<feature type="domain" description="M23ase beta-sheet core" evidence="5">
    <location>
        <begin position="351"/>
        <end position="443"/>
    </location>
</feature>
<dbReference type="Gene3D" id="2.70.70.10">
    <property type="entry name" value="Glucose Permease (Domain IIA)"/>
    <property type="match status" value="1"/>
</dbReference>
<gene>
    <name evidence="6" type="ORF">SAMN06265218_10121</name>
</gene>
<feature type="signal peptide" evidence="4">
    <location>
        <begin position="1"/>
        <end position="23"/>
    </location>
</feature>
<dbReference type="RefSeq" id="WP_142712512.1">
    <property type="nucleotide sequence ID" value="NZ_FXTH01000001.1"/>
</dbReference>
<dbReference type="InterPro" id="IPR050570">
    <property type="entry name" value="Cell_wall_metabolism_enzyme"/>
</dbReference>
<evidence type="ECO:0000256" key="1">
    <source>
        <dbReference type="ARBA" id="ARBA00022729"/>
    </source>
</evidence>
<dbReference type="AlphaFoldDB" id="A0A521AB66"/>
<accession>A0A521AB66</accession>
<reference evidence="6 7" key="1">
    <citation type="submission" date="2017-05" db="EMBL/GenBank/DDBJ databases">
        <authorList>
            <person name="Varghese N."/>
            <person name="Submissions S."/>
        </authorList>
    </citation>
    <scope>NUCLEOTIDE SEQUENCE [LARGE SCALE GENOMIC DNA]</scope>
    <source>
        <strain evidence="6 7">DSM 21194</strain>
    </source>
</reference>
<dbReference type="InterPro" id="IPR011055">
    <property type="entry name" value="Dup_hybrid_motif"/>
</dbReference>
<evidence type="ECO:0000256" key="4">
    <source>
        <dbReference type="SAM" id="SignalP"/>
    </source>
</evidence>
<protein>
    <submittedName>
        <fullName evidence="6">Septal ring factor EnvC, activator of murein hydrolases AmiA and AmiB</fullName>
    </submittedName>
</protein>
<keyword evidence="6" id="KW-0378">Hydrolase</keyword>
<dbReference type="GO" id="GO:0004222">
    <property type="term" value="F:metalloendopeptidase activity"/>
    <property type="evidence" value="ECO:0007669"/>
    <property type="project" value="TreeGrafter"/>
</dbReference>
<keyword evidence="1 4" id="KW-0732">Signal</keyword>
<dbReference type="InterPro" id="IPR016047">
    <property type="entry name" value="M23ase_b-sheet_dom"/>
</dbReference>
<dbReference type="Proteomes" id="UP000317593">
    <property type="component" value="Unassembled WGS sequence"/>
</dbReference>
<dbReference type="CDD" id="cd12797">
    <property type="entry name" value="M23_peptidase"/>
    <property type="match status" value="1"/>
</dbReference>
<organism evidence="6 7">
    <name type="scientific">Fodinibius sediminis</name>
    <dbReference type="NCBI Taxonomy" id="1214077"/>
    <lineage>
        <taxon>Bacteria</taxon>
        <taxon>Pseudomonadati</taxon>
        <taxon>Balneolota</taxon>
        <taxon>Balneolia</taxon>
        <taxon>Balneolales</taxon>
        <taxon>Balneolaceae</taxon>
        <taxon>Fodinibius</taxon>
    </lineage>
</organism>
<dbReference type="Pfam" id="PF01551">
    <property type="entry name" value="Peptidase_M23"/>
    <property type="match status" value="1"/>
</dbReference>
<feature type="compositionally biased region" description="Basic and acidic residues" evidence="3">
    <location>
        <begin position="260"/>
        <end position="277"/>
    </location>
</feature>
<dbReference type="PANTHER" id="PTHR21666:SF289">
    <property type="entry name" value="L-ALA--D-GLU ENDOPEPTIDASE"/>
    <property type="match status" value="1"/>
</dbReference>
<feature type="region of interest" description="Disordered" evidence="3">
    <location>
        <begin position="260"/>
        <end position="285"/>
    </location>
</feature>
<keyword evidence="7" id="KW-1185">Reference proteome</keyword>
<dbReference type="EMBL" id="FXTH01000001">
    <property type="protein sequence ID" value="SMO32045.1"/>
    <property type="molecule type" value="Genomic_DNA"/>
</dbReference>
<dbReference type="PANTHER" id="PTHR21666">
    <property type="entry name" value="PEPTIDASE-RELATED"/>
    <property type="match status" value="1"/>
</dbReference>
<sequence>MSKFSLYITLIGCLFAFAVPAAAQEQNYDQQREELVQKQKNTRAEINKLNEQISTFEQRLQQTNKQYSTLYEEFENLQRLIALQDEKISKLQTEQSQIENEITVINQTIEDNQEKLTALVQNYKETLQYVYKHGQTSELALLFASSSVNQMLIRAYYLRKFNTFREGQISAIREAEEELKHNRAQLKQGQERNEELLVEIRQEKEKLAEKKKQQESNVALLRQDKERLQERLQEIQQQKQSLNNTLTELIREEENIRQAQAERRRQQEAERNQKLAEAENIEDDAERAREVARYANSPAEEEAFLDDEALKKIEVSFAQNKGQLPWPVESSTILEHFGRQRHPVYGTVTPNLGIEILSDPQAPVKVVHPGYVIAIQPFPGYGDVVLVKHGRFITAYGNLSSVSVRDGSILQRGDIVGLSGDQNSTNGESVFFLVRENNNNLDPENWLQKK</sequence>
<evidence type="ECO:0000256" key="2">
    <source>
        <dbReference type="SAM" id="Coils"/>
    </source>
</evidence>
<evidence type="ECO:0000256" key="3">
    <source>
        <dbReference type="SAM" id="MobiDB-lite"/>
    </source>
</evidence>
<evidence type="ECO:0000259" key="5">
    <source>
        <dbReference type="Pfam" id="PF01551"/>
    </source>
</evidence>
<dbReference type="SUPFAM" id="SSF51261">
    <property type="entry name" value="Duplicated hybrid motif"/>
    <property type="match status" value="1"/>
</dbReference>
<feature type="chain" id="PRO_5021737406" evidence="4">
    <location>
        <begin position="24"/>
        <end position="450"/>
    </location>
</feature>